<reference evidence="2 3" key="1">
    <citation type="submission" date="2014-06" db="EMBL/GenBank/DDBJ databases">
        <authorList>
            <person name="Swart Estienne"/>
        </authorList>
    </citation>
    <scope>NUCLEOTIDE SEQUENCE [LARGE SCALE GENOMIC DNA]</scope>
    <source>
        <strain evidence="2 3">130c</strain>
    </source>
</reference>
<name>A0A078AU43_STYLE</name>
<organism evidence="2 3">
    <name type="scientific">Stylonychia lemnae</name>
    <name type="common">Ciliate</name>
    <dbReference type="NCBI Taxonomy" id="5949"/>
    <lineage>
        <taxon>Eukaryota</taxon>
        <taxon>Sar</taxon>
        <taxon>Alveolata</taxon>
        <taxon>Ciliophora</taxon>
        <taxon>Intramacronucleata</taxon>
        <taxon>Spirotrichea</taxon>
        <taxon>Stichotrichia</taxon>
        <taxon>Sporadotrichida</taxon>
        <taxon>Oxytrichidae</taxon>
        <taxon>Stylonychinae</taxon>
        <taxon>Stylonychia</taxon>
    </lineage>
</organism>
<feature type="region of interest" description="Disordered" evidence="1">
    <location>
        <begin position="1"/>
        <end position="59"/>
    </location>
</feature>
<feature type="compositionally biased region" description="Polar residues" evidence="1">
    <location>
        <begin position="42"/>
        <end position="53"/>
    </location>
</feature>
<feature type="compositionally biased region" description="Low complexity" evidence="1">
    <location>
        <begin position="8"/>
        <end position="18"/>
    </location>
</feature>
<sequence length="875" mass="102695">MKIHDKQIQQQLHTTHQQSYSSFSKHSAIQGRSVYPKGGLASSVTSPTHSQDGFNGKERKDVHFNLKIQTNYNVSSQERVRTSQVQKRSPIKIPGNLSSSQLNHRDSSPNISVSRLLRKRLVINLDSNQGSTNQLNQSESFHQNQHQQHKRNASGFYHATPKRITNKDSSNMLLPMYSSNNSSVIDNKLKESSNRSYMYFNQHRQSTEATQSMIGSQRDMFSQRNILKRRKQNSIVQESIEYHSSEARMFSKKNTLMKSRIFDMKKDQFGINNNSQERRSRAGSNSLSPKHQKSLSNILRPISKDLSPWTQCENLINNESLQYLDEKERKKEHKLLLGNLENANLGKQLLDQKDEIKRMMMETNQVVSSHHASNFNFVVEDPKKQSYVQVKIQPFIMYSGKVKVFCQQSPLRIETENDDYQLGMQLSLDDHTFSNIIAKFQNQYSIQLPFSQHNQYCYIKFNVDSHDLDLQPIKFRFLFGQPPKKKKNSISTQSTIQTQFDSINQEQPKRVGGQFKKKKLFKAKINQVLNDDSHQTVALKQMQDIFRTKREKLFSNKNFIDNNVEKAASWIREIIKVLQANIKVRKQVKDQKLRIRWYGKLLKWNIMRFVKFKGKKKEFRLKNTIRDSLIFVGNSKFPSIEEQAKTTIFVQQIQKIWQQQCTLRDKRKKELKKLFEDEKEKLIVHMIKNKVGPAGYVKKLKKLKDEQRDALIARYYLKCRIAHCDKFFEWRTQYLKLSLEQKIIIDSQIRDATLYDPDFNSMKVTSFKQIRLPQNLGLKQTESLAQFEKVLHQMYPDSFQQKRRQFKSKIGASDSGFFMTQQLLGQNENNDQNNGDRSELVENIRIMKYIPEPCIMALLVYKACNLKKEDYTYVF</sequence>
<dbReference type="InParanoid" id="A0A078AU43"/>
<evidence type="ECO:0000313" key="2">
    <source>
        <dbReference type="EMBL" id="CDW85920.1"/>
    </source>
</evidence>
<feature type="region of interest" description="Disordered" evidence="1">
    <location>
        <begin position="267"/>
        <end position="295"/>
    </location>
</feature>
<dbReference type="Proteomes" id="UP000039865">
    <property type="component" value="Unassembled WGS sequence"/>
</dbReference>
<gene>
    <name evidence="2" type="primary">Contig11061.g11829</name>
    <name evidence="2" type="ORF">STYLEM_15010</name>
</gene>
<keyword evidence="3" id="KW-1185">Reference proteome</keyword>
<dbReference type="EMBL" id="CCKQ01014170">
    <property type="protein sequence ID" value="CDW85920.1"/>
    <property type="molecule type" value="Genomic_DNA"/>
</dbReference>
<dbReference type="AlphaFoldDB" id="A0A078AU43"/>
<feature type="compositionally biased region" description="Polar residues" evidence="1">
    <location>
        <begin position="75"/>
        <end position="87"/>
    </location>
</feature>
<evidence type="ECO:0000313" key="3">
    <source>
        <dbReference type="Proteomes" id="UP000039865"/>
    </source>
</evidence>
<accession>A0A078AU43</accession>
<feature type="compositionally biased region" description="Polar residues" evidence="1">
    <location>
        <begin position="282"/>
        <end position="295"/>
    </location>
</feature>
<protein>
    <submittedName>
        <fullName evidence="2">Uncharacterized protein</fullName>
    </submittedName>
</protein>
<feature type="compositionally biased region" description="Polar residues" evidence="1">
    <location>
        <begin position="96"/>
        <end position="108"/>
    </location>
</feature>
<evidence type="ECO:0000256" key="1">
    <source>
        <dbReference type="SAM" id="MobiDB-lite"/>
    </source>
</evidence>
<proteinExistence type="predicted"/>
<feature type="region of interest" description="Disordered" evidence="1">
    <location>
        <begin position="75"/>
        <end position="108"/>
    </location>
</feature>